<proteinExistence type="predicted"/>
<accession>A0A2M8KRD4</accession>
<comment type="caution">
    <text evidence="1">The sequence shown here is derived from an EMBL/GenBank/DDBJ whole genome shotgun (WGS) entry which is preliminary data.</text>
</comment>
<dbReference type="Proteomes" id="UP000229554">
    <property type="component" value="Unassembled WGS sequence"/>
</dbReference>
<gene>
    <name evidence="1" type="ORF">COU88_04755</name>
</gene>
<protein>
    <submittedName>
        <fullName evidence="1">Uncharacterized protein</fullName>
    </submittedName>
</protein>
<dbReference type="EMBL" id="PFED01000195">
    <property type="protein sequence ID" value="PJE62484.1"/>
    <property type="molecule type" value="Genomic_DNA"/>
</dbReference>
<organism evidence="1 2">
    <name type="scientific">Candidatus Roizmanbacteria bacterium CG10_big_fil_rev_8_21_14_0_10_39_6</name>
    <dbReference type="NCBI Taxonomy" id="1974853"/>
    <lineage>
        <taxon>Bacteria</taxon>
        <taxon>Candidatus Roizmaniibacteriota</taxon>
    </lineage>
</organism>
<feature type="non-terminal residue" evidence="1">
    <location>
        <position position="1"/>
    </location>
</feature>
<name>A0A2M8KRD4_9BACT</name>
<sequence>QAHAKTCLDKNTAAIIAANTVKYQIVPKPDGLVAAKVQAGWACCPVTIADGAITASTCKTW</sequence>
<reference evidence="2" key="1">
    <citation type="submission" date="2017-09" db="EMBL/GenBank/DDBJ databases">
        <title>Depth-based differentiation of microbial function through sediment-hosted aquifers and enrichment of novel symbionts in the deep terrestrial subsurface.</title>
        <authorList>
            <person name="Probst A.J."/>
            <person name="Ladd B."/>
            <person name="Jarett J.K."/>
            <person name="Geller-Mcgrath D.E."/>
            <person name="Sieber C.M.K."/>
            <person name="Emerson J.B."/>
            <person name="Anantharaman K."/>
            <person name="Thomas B.C."/>
            <person name="Malmstrom R."/>
            <person name="Stieglmeier M."/>
            <person name="Klingl A."/>
            <person name="Woyke T."/>
            <person name="Ryan C.M."/>
            <person name="Banfield J.F."/>
        </authorList>
    </citation>
    <scope>NUCLEOTIDE SEQUENCE [LARGE SCALE GENOMIC DNA]</scope>
</reference>
<evidence type="ECO:0000313" key="1">
    <source>
        <dbReference type="EMBL" id="PJE62484.1"/>
    </source>
</evidence>
<evidence type="ECO:0000313" key="2">
    <source>
        <dbReference type="Proteomes" id="UP000229554"/>
    </source>
</evidence>
<dbReference type="AlphaFoldDB" id="A0A2M8KRD4"/>